<dbReference type="RefSeq" id="WP_120628052.1">
    <property type="nucleotide sequence ID" value="NZ_RAWG01000197.1"/>
</dbReference>
<sequence length="125" mass="13305">MAGGVGGVGANGGAQQYKAANDTDAEKTQAVTDVVNSAVAGMNESKGKISFLGEGRIDKVKGKIQDDMKKFMAANPNATPAEIKKEAEASAAKNESVATFDKMRDDNFFKKLMSRRKELIGDMWG</sequence>
<evidence type="ECO:0000313" key="2">
    <source>
        <dbReference type="EMBL" id="RKH38389.1"/>
    </source>
</evidence>
<organism evidence="2 3">
    <name type="scientific">Corallococcus sicarius</name>
    <dbReference type="NCBI Taxonomy" id="2316726"/>
    <lineage>
        <taxon>Bacteria</taxon>
        <taxon>Pseudomonadati</taxon>
        <taxon>Myxococcota</taxon>
        <taxon>Myxococcia</taxon>
        <taxon>Myxococcales</taxon>
        <taxon>Cystobacterineae</taxon>
        <taxon>Myxococcaceae</taxon>
        <taxon>Corallococcus</taxon>
    </lineage>
</organism>
<evidence type="ECO:0000313" key="3">
    <source>
        <dbReference type="Proteomes" id="UP000273405"/>
    </source>
</evidence>
<protein>
    <submittedName>
        <fullName evidence="2">Uncharacterized protein</fullName>
    </submittedName>
</protein>
<feature type="compositionally biased region" description="Gly residues" evidence="1">
    <location>
        <begin position="1"/>
        <end position="12"/>
    </location>
</feature>
<accession>A0A3A8N4G2</accession>
<dbReference type="AlphaFoldDB" id="A0A3A8N4G2"/>
<comment type="caution">
    <text evidence="2">The sequence shown here is derived from an EMBL/GenBank/DDBJ whole genome shotgun (WGS) entry which is preliminary data.</text>
</comment>
<feature type="region of interest" description="Disordered" evidence="1">
    <location>
        <begin position="1"/>
        <end position="28"/>
    </location>
</feature>
<keyword evidence="3" id="KW-1185">Reference proteome</keyword>
<dbReference type="Proteomes" id="UP000273405">
    <property type="component" value="Unassembled WGS sequence"/>
</dbReference>
<proteinExistence type="predicted"/>
<name>A0A3A8N4G2_9BACT</name>
<dbReference type="OrthoDB" id="5524133at2"/>
<gene>
    <name evidence="2" type="ORF">D7X12_26420</name>
</gene>
<reference evidence="3" key="1">
    <citation type="submission" date="2018-09" db="EMBL/GenBank/DDBJ databases">
        <authorList>
            <person name="Livingstone P.G."/>
            <person name="Whitworth D.E."/>
        </authorList>
    </citation>
    <scope>NUCLEOTIDE SEQUENCE [LARGE SCALE GENOMIC DNA]</scope>
    <source>
        <strain evidence="3">CA040B</strain>
    </source>
</reference>
<evidence type="ECO:0000256" key="1">
    <source>
        <dbReference type="SAM" id="MobiDB-lite"/>
    </source>
</evidence>
<dbReference type="EMBL" id="RAWG01000197">
    <property type="protein sequence ID" value="RKH38389.1"/>
    <property type="molecule type" value="Genomic_DNA"/>
</dbReference>